<reference evidence="1 2" key="1">
    <citation type="journal article" date="2012" name="J. Bacteriol.">
        <title>Draft Genome Sequence of the Soil Bacterium Burkholderia terrae Strain BS001, Which Interacts with Fungal Surface Structures.</title>
        <authorList>
            <person name="Nazir R."/>
            <person name="Hansen M.A."/>
            <person name="Sorensen S."/>
            <person name="van Elsas J.D."/>
        </authorList>
    </citation>
    <scope>NUCLEOTIDE SEQUENCE [LARGE SCALE GENOMIC DNA]</scope>
    <source>
        <strain evidence="1 2">BS001</strain>
    </source>
</reference>
<accession>A0ABN0F759</accession>
<organism evidence="1 2">
    <name type="scientific">Paraburkholderia hospita</name>
    <dbReference type="NCBI Taxonomy" id="169430"/>
    <lineage>
        <taxon>Bacteria</taxon>
        <taxon>Pseudomonadati</taxon>
        <taxon>Pseudomonadota</taxon>
        <taxon>Betaproteobacteria</taxon>
        <taxon>Burkholderiales</taxon>
        <taxon>Burkholderiaceae</taxon>
        <taxon>Paraburkholderia</taxon>
    </lineage>
</organism>
<gene>
    <name evidence="1" type="ORF">WQE_44573</name>
</gene>
<sequence>MFLDEQAVRRHLRPAVDNSFFRERGAWMNSDILVVLVARARAFQPMLNSTGDTHSFPIHSIVYLTGHLHILQCTCCVFARYQEPFMELVGREHKLSVLRKAWHDAVGGQSQVAALVAEAHLGKTRVVQEFHCGPN</sequence>
<dbReference type="Proteomes" id="UP000004980">
    <property type="component" value="Unassembled WGS sequence"/>
</dbReference>
<proteinExistence type="predicted"/>
<name>A0ABN0F759_9BURK</name>
<keyword evidence="2" id="KW-1185">Reference proteome</keyword>
<evidence type="ECO:0000313" key="1">
    <source>
        <dbReference type="EMBL" id="EIM94398.1"/>
    </source>
</evidence>
<comment type="caution">
    <text evidence="1">The sequence shown here is derived from an EMBL/GenBank/DDBJ whole genome shotgun (WGS) entry which is preliminary data.</text>
</comment>
<evidence type="ECO:0000313" key="2">
    <source>
        <dbReference type="Proteomes" id="UP000004980"/>
    </source>
</evidence>
<dbReference type="EMBL" id="AKAU01000279">
    <property type="protein sequence ID" value="EIM94398.1"/>
    <property type="molecule type" value="Genomic_DNA"/>
</dbReference>
<protein>
    <submittedName>
        <fullName evidence="1">Uncharacterized protein</fullName>
    </submittedName>
</protein>